<feature type="transmembrane region" description="Helical" evidence="1">
    <location>
        <begin position="7"/>
        <end position="26"/>
    </location>
</feature>
<evidence type="ECO:0000313" key="3">
    <source>
        <dbReference type="Proteomes" id="UP000219563"/>
    </source>
</evidence>
<evidence type="ECO:0000313" key="2">
    <source>
        <dbReference type="EMBL" id="SOC03927.1"/>
    </source>
</evidence>
<dbReference type="AlphaFoldDB" id="A0A285S8Y6"/>
<dbReference type="EMBL" id="OBMR01000006">
    <property type="protein sequence ID" value="SOC03927.1"/>
    <property type="molecule type" value="Genomic_DNA"/>
</dbReference>
<evidence type="ECO:0000256" key="1">
    <source>
        <dbReference type="SAM" id="Phobius"/>
    </source>
</evidence>
<proteinExistence type="predicted"/>
<keyword evidence="1" id="KW-1133">Transmembrane helix</keyword>
<protein>
    <submittedName>
        <fullName evidence="2">Uncharacterized protein</fullName>
    </submittedName>
</protein>
<reference evidence="2 3" key="1">
    <citation type="submission" date="2017-08" db="EMBL/GenBank/DDBJ databases">
        <authorList>
            <person name="de Groot N.N."/>
        </authorList>
    </citation>
    <scope>NUCLEOTIDE SEQUENCE [LARGE SCALE GENOMIC DNA]</scope>
    <source>
        <strain evidence="2 3">DSM 9787</strain>
    </source>
</reference>
<organism evidence="2 3">
    <name type="scientific">Pseudobutyrivibrio ruminis DSM 9787</name>
    <dbReference type="NCBI Taxonomy" id="1123011"/>
    <lineage>
        <taxon>Bacteria</taxon>
        <taxon>Bacillati</taxon>
        <taxon>Bacillota</taxon>
        <taxon>Clostridia</taxon>
        <taxon>Lachnospirales</taxon>
        <taxon>Lachnospiraceae</taxon>
        <taxon>Pseudobutyrivibrio</taxon>
    </lineage>
</organism>
<sequence length="528" mass="61443">MKVKMWLIGWFVIVITTLSIMGFWVYRIDPFFHYHKPNVDEYYYPLNNERSQNDGISKHFDYNALITGTSMTENFRVTEADEIFGCNFIKVAYSGGSYKEINDNLKNALESNKDLKLVIRCLDMGKFLDGYDDMRPDLGEYPSYLYDNNPFNDVEYLLNRDVIFNRVYPMTLDNDKEGFVSGITSFDDYSRWQSECSFGINTVSPNGIIETKTEQIHLSDEERKTIKKNITMNVTMLADDYPEVDFYYFYSPYSVARWNEWNEGGTLYKMLEAEEYITELIVTHKNIHLFSFNNRTDITTDLNNYKDGSHYACWINSLMLKWMHDGLYRLTEDNYKSYLKQEKDFYTSFDYKSVNGQVDYEADFYAAALLNKELTGVEPLDVLNDDNLDVFTNGADWIKDNNGRNTIIDCKGTLDRDYATEDLADYIRDKEYIGVKFKVNMNDGYNYLSFYGRKTVGQGMPVVYVYNKDGDLVGNFAADYSTIDNEVHQYVMDLSTVTGEVTIVMNGGYIDDTGDSDSGFQFSEIYMY</sequence>
<gene>
    <name evidence="2" type="ORF">SAMN02910411_1975</name>
</gene>
<dbReference type="Proteomes" id="UP000219563">
    <property type="component" value="Unassembled WGS sequence"/>
</dbReference>
<name>A0A285S8Y6_9FIRM</name>
<accession>A0A285S8Y6</accession>
<keyword evidence="1" id="KW-0472">Membrane</keyword>
<dbReference type="RefSeq" id="WP_097076329.1">
    <property type="nucleotide sequence ID" value="NZ_OBMR01000006.1"/>
</dbReference>
<keyword evidence="1" id="KW-0812">Transmembrane</keyword>